<dbReference type="RefSeq" id="WP_184083904.1">
    <property type="nucleotide sequence ID" value="NZ_JACIJF010000001.1"/>
</dbReference>
<evidence type="ECO:0000313" key="2">
    <source>
        <dbReference type="Proteomes" id="UP000527143"/>
    </source>
</evidence>
<evidence type="ECO:0000313" key="1">
    <source>
        <dbReference type="EMBL" id="MBB5709313.1"/>
    </source>
</evidence>
<accession>A0A840YPE6</accession>
<dbReference type="EMBL" id="JACIJF010000001">
    <property type="protein sequence ID" value="MBB5709313.1"/>
    <property type="molecule type" value="Genomic_DNA"/>
</dbReference>
<keyword evidence="2" id="KW-1185">Reference proteome</keyword>
<dbReference type="AlphaFoldDB" id="A0A840YPE6"/>
<protein>
    <submittedName>
        <fullName evidence="1">Uncharacterized protein</fullName>
    </submittedName>
</protein>
<proteinExistence type="predicted"/>
<name>A0A840YPE6_9SPHN</name>
<reference evidence="1 2" key="1">
    <citation type="submission" date="2020-08" db="EMBL/GenBank/DDBJ databases">
        <title>Genomic Encyclopedia of Type Strains, Phase IV (KMG-IV): sequencing the most valuable type-strain genomes for metagenomic binning, comparative biology and taxonomic classification.</title>
        <authorList>
            <person name="Goeker M."/>
        </authorList>
    </citation>
    <scope>NUCLEOTIDE SEQUENCE [LARGE SCALE GENOMIC DNA]</scope>
    <source>
        <strain evidence="1 2">DSM 26736</strain>
    </source>
</reference>
<comment type="caution">
    <text evidence="1">The sequence shown here is derived from an EMBL/GenBank/DDBJ whole genome shotgun (WGS) entry which is preliminary data.</text>
</comment>
<gene>
    <name evidence="1" type="ORF">FHT02_000519</name>
</gene>
<sequence>MKTPSKTCAMCGTTFFRKKKITHKRWEETRTCGRACGTRLTARDPAWRQRVGEGRKAYFAANPEAKAALVVRANAQLASFRHLADRAKAGRTKSQMALGWCPPEWLDQYKKWRRDYGATTAREMVEGEIADAEKRRLAALTPLQRRTEEQIKRVQAGAGLITVPVMRRAEHDFSLTGNALVAM</sequence>
<dbReference type="Proteomes" id="UP000527143">
    <property type="component" value="Unassembled WGS sequence"/>
</dbReference>
<organism evidence="1 2">
    <name type="scientific">Sphingomonas xinjiangensis</name>
    <dbReference type="NCBI Taxonomy" id="643568"/>
    <lineage>
        <taxon>Bacteria</taxon>
        <taxon>Pseudomonadati</taxon>
        <taxon>Pseudomonadota</taxon>
        <taxon>Alphaproteobacteria</taxon>
        <taxon>Sphingomonadales</taxon>
        <taxon>Sphingomonadaceae</taxon>
        <taxon>Sphingomonas</taxon>
    </lineage>
</organism>